<keyword evidence="5 6" id="KW-0472">Membrane</keyword>
<gene>
    <name evidence="8" type="ORF">Gocc_0819</name>
</gene>
<evidence type="ECO:0000256" key="4">
    <source>
        <dbReference type="ARBA" id="ARBA00022989"/>
    </source>
</evidence>
<accession>A0A7M2YZS9</accession>
<keyword evidence="9" id="KW-1185">Reference proteome</keyword>
<keyword evidence="7" id="KW-0732">Signal</keyword>
<dbReference type="EMBL" id="QQZY01000002">
    <property type="protein sequence ID" value="RDI75021.1"/>
    <property type="molecule type" value="Genomic_DNA"/>
</dbReference>
<keyword evidence="4 6" id="KW-1133">Transmembrane helix</keyword>
<feature type="transmembrane region" description="Helical" evidence="6">
    <location>
        <begin position="63"/>
        <end position="83"/>
    </location>
</feature>
<organism evidence="8 9">
    <name type="scientific">Gaiella occulta</name>
    <dbReference type="NCBI Taxonomy" id="1002870"/>
    <lineage>
        <taxon>Bacteria</taxon>
        <taxon>Bacillati</taxon>
        <taxon>Actinomycetota</taxon>
        <taxon>Thermoleophilia</taxon>
        <taxon>Gaiellales</taxon>
        <taxon>Gaiellaceae</taxon>
        <taxon>Gaiella</taxon>
    </lineage>
</organism>
<evidence type="ECO:0000256" key="2">
    <source>
        <dbReference type="ARBA" id="ARBA00022475"/>
    </source>
</evidence>
<name>A0A7M2YZS9_9ACTN</name>
<dbReference type="AlphaFoldDB" id="A0A7M2YZS9"/>
<evidence type="ECO:0000256" key="5">
    <source>
        <dbReference type="ARBA" id="ARBA00023136"/>
    </source>
</evidence>
<evidence type="ECO:0000256" key="3">
    <source>
        <dbReference type="ARBA" id="ARBA00022692"/>
    </source>
</evidence>
<feature type="transmembrane region" description="Helical" evidence="6">
    <location>
        <begin position="89"/>
        <end position="108"/>
    </location>
</feature>
<evidence type="ECO:0000256" key="6">
    <source>
        <dbReference type="SAM" id="Phobius"/>
    </source>
</evidence>
<dbReference type="Pfam" id="PF02653">
    <property type="entry name" value="BPD_transp_2"/>
    <property type="match status" value="1"/>
</dbReference>
<feature type="transmembrane region" description="Helical" evidence="6">
    <location>
        <begin position="169"/>
        <end position="196"/>
    </location>
</feature>
<evidence type="ECO:0000313" key="9">
    <source>
        <dbReference type="Proteomes" id="UP000254134"/>
    </source>
</evidence>
<reference evidence="8 9" key="1">
    <citation type="submission" date="2018-07" db="EMBL/GenBank/DDBJ databases">
        <title>High-quality-draft genome sequence of Gaiella occulta.</title>
        <authorList>
            <person name="Severino R."/>
            <person name="Froufe H.J.C."/>
            <person name="Rainey F.A."/>
            <person name="Barroso C."/>
            <person name="Albuquerque L."/>
            <person name="Lobo-Da-Cunha A."/>
            <person name="Da Costa M.S."/>
            <person name="Egas C."/>
        </authorList>
    </citation>
    <scope>NUCLEOTIDE SEQUENCE [LARGE SCALE GENOMIC DNA]</scope>
    <source>
        <strain evidence="8 9">F2-233</strain>
    </source>
</reference>
<evidence type="ECO:0000256" key="1">
    <source>
        <dbReference type="ARBA" id="ARBA00004651"/>
    </source>
</evidence>
<dbReference type="GO" id="GO:0015658">
    <property type="term" value="F:branched-chain amino acid transmembrane transporter activity"/>
    <property type="evidence" value="ECO:0007669"/>
    <property type="project" value="InterPro"/>
</dbReference>
<dbReference type="PANTHER" id="PTHR30482:SF17">
    <property type="entry name" value="ABC TRANSPORTER ATP-BINDING PROTEIN"/>
    <property type="match status" value="1"/>
</dbReference>
<dbReference type="InterPro" id="IPR001851">
    <property type="entry name" value="ABC_transp_permease"/>
</dbReference>
<proteinExistence type="predicted"/>
<dbReference type="GO" id="GO:0005886">
    <property type="term" value="C:plasma membrane"/>
    <property type="evidence" value="ECO:0007669"/>
    <property type="project" value="UniProtKB-SubCell"/>
</dbReference>
<reference evidence="9" key="2">
    <citation type="journal article" date="2019" name="MicrobiologyOpen">
        <title>High-quality draft genome sequence of Gaiella occulta isolated from a 150 meter deep mineral water borehole and comparison with the genome sequences of other deep-branching lineages of the phylum Actinobacteria.</title>
        <authorList>
            <person name="Severino R."/>
            <person name="Froufe H.J.C."/>
            <person name="Barroso C."/>
            <person name="Albuquerque L."/>
            <person name="Lobo-da-Cunha A."/>
            <person name="da Costa M.S."/>
            <person name="Egas C."/>
        </authorList>
    </citation>
    <scope>NUCLEOTIDE SEQUENCE [LARGE SCALE GENOMIC DNA]</scope>
    <source>
        <strain evidence="9">F2-233</strain>
    </source>
</reference>
<dbReference type="PANTHER" id="PTHR30482">
    <property type="entry name" value="HIGH-AFFINITY BRANCHED-CHAIN AMINO ACID TRANSPORT SYSTEM PERMEASE"/>
    <property type="match status" value="1"/>
</dbReference>
<comment type="subcellular location">
    <subcellularLocation>
        <location evidence="1">Cell membrane</location>
        <topology evidence="1">Multi-pass membrane protein</topology>
    </subcellularLocation>
</comment>
<feature type="transmembrane region" description="Helical" evidence="6">
    <location>
        <begin position="251"/>
        <end position="280"/>
    </location>
</feature>
<evidence type="ECO:0000313" key="8">
    <source>
        <dbReference type="EMBL" id="RDI75021.1"/>
    </source>
</evidence>
<sequence>MRRIGPAATALLLLALAPALAIDVPVVFTGPLDSPGTLQLLALCFVFAGVALSYDLLFGFTGLLSFGHALYVAVGVYATAIALTKWEWGLWPTLAFVAFVALALPLVLGAVSLRVGGIAFAMVTLAFAQAGTVLVQKNPYGWTGGEEGIGLAFDHVPDVFVGVLNTKNLYWLALGYAAAVFVVVRLAVGSSAGHVWRAIRENERRVEVIGLRPFPFKLAAFVLASFLASAGGVVWLLLIGGATPEVTTANFTLSLLVMVVLGGAGTRYGAMIGGFLYTLLDQRLGSLGGSSAVQGLPDVLRVPLSEPLFLLGALFVAVVFFVPGGLGGLPLRLRGLWTRRAQPEAGS</sequence>
<comment type="caution">
    <text evidence="8">The sequence shown here is derived from an EMBL/GenBank/DDBJ whole genome shotgun (WGS) entry which is preliminary data.</text>
</comment>
<keyword evidence="3 6" id="KW-0812">Transmembrane</keyword>
<feature type="transmembrane region" description="Helical" evidence="6">
    <location>
        <begin position="216"/>
        <end position="239"/>
    </location>
</feature>
<feature type="signal peptide" evidence="7">
    <location>
        <begin position="1"/>
        <end position="21"/>
    </location>
</feature>
<feature type="transmembrane region" description="Helical" evidence="6">
    <location>
        <begin position="37"/>
        <end position="56"/>
    </location>
</feature>
<keyword evidence="2" id="KW-1003">Cell membrane</keyword>
<dbReference type="InterPro" id="IPR043428">
    <property type="entry name" value="LivM-like"/>
</dbReference>
<dbReference type="Proteomes" id="UP000254134">
    <property type="component" value="Unassembled WGS sequence"/>
</dbReference>
<protein>
    <submittedName>
        <fullName evidence="8">ABC-type branched-chain amino acid transport system permease component</fullName>
    </submittedName>
</protein>
<dbReference type="CDD" id="cd06581">
    <property type="entry name" value="TM_PBP1_LivM_like"/>
    <property type="match status" value="1"/>
</dbReference>
<feature type="chain" id="PRO_5029842871" evidence="7">
    <location>
        <begin position="22"/>
        <end position="347"/>
    </location>
</feature>
<evidence type="ECO:0000256" key="7">
    <source>
        <dbReference type="SAM" id="SignalP"/>
    </source>
</evidence>
<dbReference type="OrthoDB" id="9814461at2"/>
<feature type="transmembrane region" description="Helical" evidence="6">
    <location>
        <begin position="308"/>
        <end position="329"/>
    </location>
</feature>
<dbReference type="RefSeq" id="WP_114795278.1">
    <property type="nucleotide sequence ID" value="NZ_QQZY01000002.1"/>
</dbReference>